<organism evidence="1 2">
    <name type="scientific">Diploscapter pachys</name>
    <dbReference type="NCBI Taxonomy" id="2018661"/>
    <lineage>
        <taxon>Eukaryota</taxon>
        <taxon>Metazoa</taxon>
        <taxon>Ecdysozoa</taxon>
        <taxon>Nematoda</taxon>
        <taxon>Chromadorea</taxon>
        <taxon>Rhabditida</taxon>
        <taxon>Rhabditina</taxon>
        <taxon>Rhabditomorpha</taxon>
        <taxon>Rhabditoidea</taxon>
        <taxon>Rhabditidae</taxon>
        <taxon>Diploscapter</taxon>
    </lineage>
</organism>
<keyword evidence="2" id="KW-1185">Reference proteome</keyword>
<dbReference type="EMBL" id="LIAE01007895">
    <property type="protein sequence ID" value="PAV76371.1"/>
    <property type="molecule type" value="Genomic_DNA"/>
</dbReference>
<accession>A0A2A2KQY5</accession>
<protein>
    <submittedName>
        <fullName evidence="1">Uncharacterized protein</fullName>
    </submittedName>
</protein>
<evidence type="ECO:0000313" key="2">
    <source>
        <dbReference type="Proteomes" id="UP000218231"/>
    </source>
</evidence>
<name>A0A2A2KQY5_9BILA</name>
<evidence type="ECO:0000313" key="1">
    <source>
        <dbReference type="EMBL" id="PAV76371.1"/>
    </source>
</evidence>
<sequence>MYCINGTYSDEGGNIIVHAIVCRNQSTVVSGPCDDCIVDTDPNSSSWPNFNSSTCLDEDPNAGDRYEPIITDLSNSTTCVKQFSCDPINNDLLFATYDVPSWNATGVCSYQDNTIYPMIVYCNINGTYTDESNIIYFHSMVCRNSSTIVSGPCDACEINTDPNNSEFGNYNSTTCLDQDPNAGDRYAPIITDLSNSTTCVKQFSCDPANNDLLFATYDVPSWNATGVCSYQDNTIYPMIVYCNINGTYTDESNIIYFHSMACRNSSTV</sequence>
<gene>
    <name evidence="1" type="ORF">WR25_05520</name>
</gene>
<reference evidence="1 2" key="1">
    <citation type="journal article" date="2017" name="Curr. Biol.">
        <title>Genome architecture and evolution of a unichromosomal asexual nematode.</title>
        <authorList>
            <person name="Fradin H."/>
            <person name="Zegar C."/>
            <person name="Gutwein M."/>
            <person name="Lucas J."/>
            <person name="Kovtun M."/>
            <person name="Corcoran D."/>
            <person name="Baugh L.R."/>
            <person name="Kiontke K."/>
            <person name="Gunsalus K."/>
            <person name="Fitch D.H."/>
            <person name="Piano F."/>
        </authorList>
    </citation>
    <scope>NUCLEOTIDE SEQUENCE [LARGE SCALE GENOMIC DNA]</scope>
    <source>
        <strain evidence="1">PF1309</strain>
    </source>
</reference>
<dbReference type="AlphaFoldDB" id="A0A2A2KQY5"/>
<dbReference type="Proteomes" id="UP000218231">
    <property type="component" value="Unassembled WGS sequence"/>
</dbReference>
<comment type="caution">
    <text evidence="1">The sequence shown here is derived from an EMBL/GenBank/DDBJ whole genome shotgun (WGS) entry which is preliminary data.</text>
</comment>
<proteinExistence type="predicted"/>